<proteinExistence type="predicted"/>
<dbReference type="NCBIfam" id="TIGR01175">
    <property type="entry name" value="pilM"/>
    <property type="match status" value="1"/>
</dbReference>
<organism evidence="2 3">
    <name type="scientific">Candidatus Ryanbacteria bacterium RIFCSPHIGHO2_02_FULL_45_13b</name>
    <dbReference type="NCBI Taxonomy" id="1802117"/>
    <lineage>
        <taxon>Bacteria</taxon>
        <taxon>Candidatus Ryaniibacteriota</taxon>
    </lineage>
</organism>
<dbReference type="Proteomes" id="UP000176576">
    <property type="component" value="Unassembled WGS sequence"/>
</dbReference>
<sequence>MDIPFFKTFQSPQFSFFGKTRSVLGIDMGSTSVKLVQVRLDGERAILETYGELATGPYAGKSIGQSVRLSNEKATEVLTDLIRETGATAKDAVVAMPLRHSFVTTVEIPRVSGEDIKNIMQYEARRYIPIPLTEVVMDWWEVPASILDEEGTVASPAKTFTQIILVAVPNDILEKYKHMIANASLSVASFEIEVFSSIRSLLGRERAGVLMIDFGAASTKIALLDGGIIRANHSIEKGLQDITVAISESLNIGFERAEILKREVGISSRAEHQEVMKVIYPLIDFLLIEIERFVVGYTRKHKGTVSKIVIAGGGATMRGLSDYMVKKFGVEVLVGNPFGRLEYPAFFQPVLKETGPSFSVAVGLALRGLK</sequence>
<dbReference type="GO" id="GO:0051301">
    <property type="term" value="P:cell division"/>
    <property type="evidence" value="ECO:0007669"/>
    <property type="project" value="InterPro"/>
</dbReference>
<dbReference type="STRING" id="1802117.A3J54_00570"/>
<name>A0A1G2G8A9_9BACT</name>
<feature type="domain" description="SHS2" evidence="1">
    <location>
        <begin position="23"/>
        <end position="201"/>
    </location>
</feature>
<dbReference type="Pfam" id="PF11104">
    <property type="entry name" value="PilM_2"/>
    <property type="match status" value="1"/>
</dbReference>
<protein>
    <recommendedName>
        <fullName evidence="1">SHS2 domain-containing protein</fullName>
    </recommendedName>
</protein>
<gene>
    <name evidence="2" type="ORF">A3J54_00570</name>
</gene>
<dbReference type="SMART" id="SM00842">
    <property type="entry name" value="FtsA"/>
    <property type="match status" value="1"/>
</dbReference>
<dbReference type="PIRSF" id="PIRSF019169">
    <property type="entry name" value="PilM"/>
    <property type="match status" value="1"/>
</dbReference>
<evidence type="ECO:0000313" key="2">
    <source>
        <dbReference type="EMBL" id="OGZ46322.1"/>
    </source>
</evidence>
<dbReference type="Gene3D" id="3.30.1490.300">
    <property type="match status" value="1"/>
</dbReference>
<accession>A0A1G2G8A9</accession>
<dbReference type="CDD" id="cd24049">
    <property type="entry name" value="ASKHA_NBD_PilM"/>
    <property type="match status" value="1"/>
</dbReference>
<dbReference type="InterPro" id="IPR005883">
    <property type="entry name" value="PilM"/>
</dbReference>
<evidence type="ECO:0000313" key="3">
    <source>
        <dbReference type="Proteomes" id="UP000176576"/>
    </source>
</evidence>
<reference evidence="2 3" key="1">
    <citation type="journal article" date="2016" name="Nat. Commun.">
        <title>Thousands of microbial genomes shed light on interconnected biogeochemical processes in an aquifer system.</title>
        <authorList>
            <person name="Anantharaman K."/>
            <person name="Brown C.T."/>
            <person name="Hug L.A."/>
            <person name="Sharon I."/>
            <person name="Castelle C.J."/>
            <person name="Probst A.J."/>
            <person name="Thomas B.C."/>
            <person name="Singh A."/>
            <person name="Wilkins M.J."/>
            <person name="Karaoz U."/>
            <person name="Brodie E.L."/>
            <person name="Williams K.H."/>
            <person name="Hubbard S.S."/>
            <person name="Banfield J.F."/>
        </authorList>
    </citation>
    <scope>NUCLEOTIDE SEQUENCE [LARGE SCALE GENOMIC DNA]</scope>
</reference>
<evidence type="ECO:0000259" key="1">
    <source>
        <dbReference type="SMART" id="SM00842"/>
    </source>
</evidence>
<dbReference type="PANTHER" id="PTHR32432">
    <property type="entry name" value="CELL DIVISION PROTEIN FTSA-RELATED"/>
    <property type="match status" value="1"/>
</dbReference>
<comment type="caution">
    <text evidence="2">The sequence shown here is derived from an EMBL/GenBank/DDBJ whole genome shotgun (WGS) entry which is preliminary data.</text>
</comment>
<dbReference type="InterPro" id="IPR043129">
    <property type="entry name" value="ATPase_NBD"/>
</dbReference>
<dbReference type="EMBL" id="MHNN01000011">
    <property type="protein sequence ID" value="OGZ46322.1"/>
    <property type="molecule type" value="Genomic_DNA"/>
</dbReference>
<dbReference type="PANTHER" id="PTHR32432:SF3">
    <property type="entry name" value="ETHANOLAMINE UTILIZATION PROTEIN EUTJ"/>
    <property type="match status" value="1"/>
</dbReference>
<dbReference type="InterPro" id="IPR050696">
    <property type="entry name" value="FtsA/MreB"/>
</dbReference>
<dbReference type="SUPFAM" id="SSF53067">
    <property type="entry name" value="Actin-like ATPase domain"/>
    <property type="match status" value="2"/>
</dbReference>
<dbReference type="Gene3D" id="3.30.420.40">
    <property type="match status" value="2"/>
</dbReference>
<dbReference type="InterPro" id="IPR003494">
    <property type="entry name" value="SHS2_FtsA"/>
</dbReference>
<dbReference type="AlphaFoldDB" id="A0A1G2G8A9"/>